<comment type="caution">
    <text evidence="4">The sequence shown here is derived from an EMBL/GenBank/DDBJ whole genome shotgun (WGS) entry which is preliminary data.</text>
</comment>
<dbReference type="InterPro" id="IPR001584">
    <property type="entry name" value="Integrase_cat-core"/>
</dbReference>
<dbReference type="SUPFAM" id="SSF53098">
    <property type="entry name" value="Ribonuclease H-like"/>
    <property type="match status" value="1"/>
</dbReference>
<dbReference type="InterPro" id="IPR025724">
    <property type="entry name" value="GAG-pre-integrase_dom"/>
</dbReference>
<keyword evidence="1" id="KW-0479">Metal-binding</keyword>
<dbReference type="Pfam" id="PF07727">
    <property type="entry name" value="RVT_2"/>
    <property type="match status" value="1"/>
</dbReference>
<dbReference type="Pfam" id="PF25597">
    <property type="entry name" value="SH3_retrovirus"/>
    <property type="match status" value="1"/>
</dbReference>
<dbReference type="Pfam" id="PF14223">
    <property type="entry name" value="Retrotran_gag_2"/>
    <property type="match status" value="1"/>
</dbReference>
<dbReference type="EMBL" id="QGNW01000149">
    <property type="protein sequence ID" value="RVW91095.1"/>
    <property type="molecule type" value="Genomic_DNA"/>
</dbReference>
<protein>
    <submittedName>
        <fullName evidence="4">Retrovirus-related Pol polyprotein from transposon TNT 1-94</fullName>
    </submittedName>
</protein>
<keyword evidence="2" id="KW-0378">Hydrolase</keyword>
<evidence type="ECO:0000256" key="2">
    <source>
        <dbReference type="ARBA" id="ARBA00022801"/>
    </source>
</evidence>
<gene>
    <name evidence="4" type="primary">POLX_2362</name>
    <name evidence="4" type="ORF">CK203_039958</name>
</gene>
<evidence type="ECO:0000256" key="1">
    <source>
        <dbReference type="ARBA" id="ARBA00022723"/>
    </source>
</evidence>
<dbReference type="GO" id="GO:0016787">
    <property type="term" value="F:hydrolase activity"/>
    <property type="evidence" value="ECO:0007669"/>
    <property type="project" value="UniProtKB-KW"/>
</dbReference>
<dbReference type="GO" id="GO:0046872">
    <property type="term" value="F:metal ion binding"/>
    <property type="evidence" value="ECO:0007669"/>
    <property type="project" value="UniProtKB-KW"/>
</dbReference>
<dbReference type="InterPro" id="IPR012337">
    <property type="entry name" value="RNaseH-like_sf"/>
</dbReference>
<evidence type="ECO:0000259" key="3">
    <source>
        <dbReference type="PROSITE" id="PS50994"/>
    </source>
</evidence>
<dbReference type="InterPro" id="IPR039537">
    <property type="entry name" value="Retrotran_Ty1/copia-like"/>
</dbReference>
<dbReference type="GO" id="GO:0015074">
    <property type="term" value="P:DNA integration"/>
    <property type="evidence" value="ECO:0007669"/>
    <property type="project" value="InterPro"/>
</dbReference>
<name>A0A438I305_VITVI</name>
<dbReference type="Pfam" id="PF00665">
    <property type="entry name" value="rve"/>
    <property type="match status" value="1"/>
</dbReference>
<dbReference type="GO" id="GO:0003676">
    <property type="term" value="F:nucleic acid binding"/>
    <property type="evidence" value="ECO:0007669"/>
    <property type="project" value="InterPro"/>
</dbReference>
<dbReference type="AlphaFoldDB" id="A0A438I305"/>
<dbReference type="Proteomes" id="UP000288805">
    <property type="component" value="Unassembled WGS sequence"/>
</dbReference>
<dbReference type="PROSITE" id="PS50994">
    <property type="entry name" value="INTEGRASE"/>
    <property type="match status" value="1"/>
</dbReference>
<accession>A0A438I305</accession>
<evidence type="ECO:0000313" key="5">
    <source>
        <dbReference type="Proteomes" id="UP000288805"/>
    </source>
</evidence>
<feature type="domain" description="Integrase catalytic" evidence="3">
    <location>
        <begin position="315"/>
        <end position="490"/>
    </location>
</feature>
<dbReference type="PANTHER" id="PTHR42648:SF28">
    <property type="entry name" value="TRANSPOSON-ENCODED PROTEIN WITH RIBONUCLEASE H-LIKE AND RETROVIRUS ZINC FINGER-LIKE DOMAINS"/>
    <property type="match status" value="1"/>
</dbReference>
<dbReference type="InterPro" id="IPR036397">
    <property type="entry name" value="RNaseH_sf"/>
</dbReference>
<proteinExistence type="predicted"/>
<sequence length="852" mass="97446">MFMRMTIANNIKTSLPQTEFASEFLKSVEERFKRADKSLAGTLMAELTTMKYDGQKGIQQHILNMTEKAAKLKALGMGMDESFLVQFVLNSLPSQFAPFKIHYNTNSDQWNLNELTSKCIQEEVRLRQEGHNLALAVTHGVTKKKGKFKKERTFHLRKADLGKVARVMMENSLPSNTWWIDSGATTHVTNLMQGFLTTRKPKESEKFLYMGNRLKVEVVAVVGSGILCDGLYKISLNHEFAQALITLHSNVGSKRGLINENSSILWHRRLGHISRERIERLVKEGILQNLDFTDFHVCVDCIKGKQTKHTKKGATRSNELLEIIHTDICGPLSVPCFTGEKYFITFIDDLSRYGYVYLMHEKSQAIDIFEMFITEVERQLDKKIKIVRSDRGGEYYGRYDESGQNPGPFAKFLEKRGIRAQYTMPGTPQQNGVAERRNRTLMEMVRSMMSYSSVPISLWGEALKTAMYILNRVPSKAVPKTPFELWTGRKPSLRHIHIWGCPAEARIYNPHEKKLDSRTISGYFIGYPDKSKGYRFYCPNHSVRIVETGNARFLENGEISGSNEPRKVDIEEIRVDIPPPFLPQEIIVPQPVQQVEEMSNIIEMESDFDIGIRKDPVSFSQAMESDDSSKWMEAMNEELKSMAHNGVWDLIELPNSLLVAKGFTQKEGIDYKDTFSPVSKKDSLRIIMALVAHFDLELHQMDVKTAFLNGNLDEDIYMEQPEGFAKKGNEHLVCKLKKSIYGLKQASRQCYGEFDVPQTCTRPDISFAVGMLGRYQVIQDSNTGKLQEGDELKSTLGFEFMLANGAISWKVKNNQLLLHPQWRPSLLLVLNFKSCFMVAEFYLRAWCCRLYC</sequence>
<reference evidence="4 5" key="1">
    <citation type="journal article" date="2018" name="PLoS Genet.">
        <title>Population sequencing reveals clonal diversity and ancestral inbreeding in the grapevine cultivar Chardonnay.</title>
        <authorList>
            <person name="Roach M.J."/>
            <person name="Johnson D.L."/>
            <person name="Bohlmann J."/>
            <person name="van Vuuren H.J."/>
            <person name="Jones S.J."/>
            <person name="Pretorius I.S."/>
            <person name="Schmidt S.A."/>
            <person name="Borneman A.R."/>
        </authorList>
    </citation>
    <scope>NUCLEOTIDE SEQUENCE [LARGE SCALE GENOMIC DNA]</scope>
    <source>
        <strain evidence="5">cv. Chardonnay</strain>
        <tissue evidence="4">Leaf</tissue>
    </source>
</reference>
<evidence type="ECO:0000313" key="4">
    <source>
        <dbReference type="EMBL" id="RVW91095.1"/>
    </source>
</evidence>
<dbReference type="PANTHER" id="PTHR42648">
    <property type="entry name" value="TRANSPOSASE, PUTATIVE-RELATED"/>
    <property type="match status" value="1"/>
</dbReference>
<dbReference type="InterPro" id="IPR057670">
    <property type="entry name" value="SH3_retrovirus"/>
</dbReference>
<dbReference type="Pfam" id="PF13976">
    <property type="entry name" value="gag_pre-integrs"/>
    <property type="match status" value="1"/>
</dbReference>
<organism evidence="4 5">
    <name type="scientific">Vitis vinifera</name>
    <name type="common">Grape</name>
    <dbReference type="NCBI Taxonomy" id="29760"/>
    <lineage>
        <taxon>Eukaryota</taxon>
        <taxon>Viridiplantae</taxon>
        <taxon>Streptophyta</taxon>
        <taxon>Embryophyta</taxon>
        <taxon>Tracheophyta</taxon>
        <taxon>Spermatophyta</taxon>
        <taxon>Magnoliopsida</taxon>
        <taxon>eudicotyledons</taxon>
        <taxon>Gunneridae</taxon>
        <taxon>Pentapetalae</taxon>
        <taxon>rosids</taxon>
        <taxon>Vitales</taxon>
        <taxon>Vitaceae</taxon>
        <taxon>Viteae</taxon>
        <taxon>Vitis</taxon>
    </lineage>
</organism>
<dbReference type="InterPro" id="IPR013103">
    <property type="entry name" value="RVT_2"/>
</dbReference>
<dbReference type="Gene3D" id="3.30.420.10">
    <property type="entry name" value="Ribonuclease H-like superfamily/Ribonuclease H"/>
    <property type="match status" value="1"/>
</dbReference>